<dbReference type="Proteomes" id="UP001164929">
    <property type="component" value="Chromosome 11"/>
</dbReference>
<protein>
    <submittedName>
        <fullName evidence="1">Uncharacterized protein</fullName>
    </submittedName>
</protein>
<dbReference type="AlphaFoldDB" id="A0AAD6M713"/>
<name>A0AAD6M713_9ROSI</name>
<dbReference type="EMBL" id="JAQIZT010000011">
    <property type="protein sequence ID" value="KAJ6980095.1"/>
    <property type="molecule type" value="Genomic_DNA"/>
</dbReference>
<comment type="caution">
    <text evidence="1">The sequence shown here is derived from an EMBL/GenBank/DDBJ whole genome shotgun (WGS) entry which is preliminary data.</text>
</comment>
<evidence type="ECO:0000313" key="1">
    <source>
        <dbReference type="EMBL" id="KAJ6980095.1"/>
    </source>
</evidence>
<proteinExistence type="predicted"/>
<evidence type="ECO:0000313" key="2">
    <source>
        <dbReference type="Proteomes" id="UP001164929"/>
    </source>
</evidence>
<keyword evidence="2" id="KW-1185">Reference proteome</keyword>
<organism evidence="1 2">
    <name type="scientific">Populus alba x Populus x berolinensis</name>
    <dbReference type="NCBI Taxonomy" id="444605"/>
    <lineage>
        <taxon>Eukaryota</taxon>
        <taxon>Viridiplantae</taxon>
        <taxon>Streptophyta</taxon>
        <taxon>Embryophyta</taxon>
        <taxon>Tracheophyta</taxon>
        <taxon>Spermatophyta</taxon>
        <taxon>Magnoliopsida</taxon>
        <taxon>eudicotyledons</taxon>
        <taxon>Gunneridae</taxon>
        <taxon>Pentapetalae</taxon>
        <taxon>rosids</taxon>
        <taxon>fabids</taxon>
        <taxon>Malpighiales</taxon>
        <taxon>Salicaceae</taxon>
        <taxon>Saliceae</taxon>
        <taxon>Populus</taxon>
    </lineage>
</organism>
<sequence length="77" mass="8397">MVNDDCPRDALLHALVLPSLLAEICIGKSIGPSSTRCPNSRMHICPLLSVLSFLRTSPRRCSVSCRTAAATLGLWFR</sequence>
<gene>
    <name evidence="1" type="ORF">NC653_028042</name>
</gene>
<accession>A0AAD6M713</accession>
<reference evidence="1" key="1">
    <citation type="journal article" date="2023" name="Mol. Ecol. Resour.">
        <title>Chromosome-level genome assembly of a triploid poplar Populus alba 'Berolinensis'.</title>
        <authorList>
            <person name="Chen S."/>
            <person name="Yu Y."/>
            <person name="Wang X."/>
            <person name="Wang S."/>
            <person name="Zhang T."/>
            <person name="Zhou Y."/>
            <person name="He R."/>
            <person name="Meng N."/>
            <person name="Wang Y."/>
            <person name="Liu W."/>
            <person name="Liu Z."/>
            <person name="Liu J."/>
            <person name="Guo Q."/>
            <person name="Huang H."/>
            <person name="Sederoff R.R."/>
            <person name="Wang G."/>
            <person name="Qu G."/>
            <person name="Chen S."/>
        </authorList>
    </citation>
    <scope>NUCLEOTIDE SEQUENCE</scope>
    <source>
        <strain evidence="1">SC-2020</strain>
    </source>
</reference>